<dbReference type="Proteomes" id="UP000035100">
    <property type="component" value="Unassembled WGS sequence"/>
</dbReference>
<evidence type="ECO:0000256" key="1">
    <source>
        <dbReference type="SAM" id="MobiDB-lite"/>
    </source>
</evidence>
<dbReference type="OrthoDB" id="7867504at2"/>
<dbReference type="AlphaFoldDB" id="A0A0D0PHG5"/>
<feature type="region of interest" description="Disordered" evidence="1">
    <location>
        <begin position="1"/>
        <end position="29"/>
    </location>
</feature>
<name>A0A0D0PHG5_9RHOB</name>
<keyword evidence="4" id="KW-1185">Reference proteome</keyword>
<proteinExistence type="predicted"/>
<dbReference type="STRING" id="1123501.Wenmar_00165"/>
<reference evidence="3 4" key="1">
    <citation type="submission" date="2013-01" db="EMBL/GenBank/DDBJ databases">
        <authorList>
            <person name="Fiebig A."/>
            <person name="Goeker M."/>
            <person name="Klenk H.-P.P."/>
        </authorList>
    </citation>
    <scope>NUCLEOTIDE SEQUENCE [LARGE SCALE GENOMIC DNA]</scope>
    <source>
        <strain evidence="3 4">DSM 24838</strain>
    </source>
</reference>
<dbReference type="EMBL" id="AONG01000003">
    <property type="protein sequence ID" value="KIQ70791.1"/>
    <property type="molecule type" value="Genomic_DNA"/>
</dbReference>
<dbReference type="InterPro" id="IPR054189">
    <property type="entry name" value="DUF6894"/>
</dbReference>
<evidence type="ECO:0000313" key="3">
    <source>
        <dbReference type="EMBL" id="KIQ70791.1"/>
    </source>
</evidence>
<feature type="compositionally biased region" description="Basic and acidic residues" evidence="1">
    <location>
        <begin position="7"/>
        <end position="29"/>
    </location>
</feature>
<comment type="caution">
    <text evidence="3">The sequence shown here is derived from an EMBL/GenBank/DDBJ whole genome shotgun (WGS) entry which is preliminary data.</text>
</comment>
<gene>
    <name evidence="3" type="ORF">Wenmar_00165</name>
</gene>
<organism evidence="3 4">
    <name type="scientific">Wenxinia marina DSM 24838</name>
    <dbReference type="NCBI Taxonomy" id="1123501"/>
    <lineage>
        <taxon>Bacteria</taxon>
        <taxon>Pseudomonadati</taxon>
        <taxon>Pseudomonadota</taxon>
        <taxon>Alphaproteobacteria</taxon>
        <taxon>Rhodobacterales</taxon>
        <taxon>Roseobacteraceae</taxon>
        <taxon>Wenxinia</taxon>
    </lineage>
</organism>
<evidence type="ECO:0000259" key="2">
    <source>
        <dbReference type="Pfam" id="PF21834"/>
    </source>
</evidence>
<feature type="domain" description="DUF6894" evidence="2">
    <location>
        <begin position="4"/>
        <end position="71"/>
    </location>
</feature>
<sequence>MPTYYFDTRDGDRTTRDETGQDLPHRKSARDTAIEALPEIARDALPDGDEWQVHIRVREDGGTAFLDVSLTLRERWLD</sequence>
<evidence type="ECO:0000313" key="4">
    <source>
        <dbReference type="Proteomes" id="UP000035100"/>
    </source>
</evidence>
<protein>
    <recommendedName>
        <fullName evidence="2">DUF6894 domain-containing protein</fullName>
    </recommendedName>
</protein>
<accession>A0A0D0PHG5</accession>
<dbReference type="RefSeq" id="WP_018304298.1">
    <property type="nucleotide sequence ID" value="NZ_KB902313.1"/>
</dbReference>
<dbReference type="Pfam" id="PF21834">
    <property type="entry name" value="DUF6894"/>
    <property type="match status" value="1"/>
</dbReference>